<dbReference type="RefSeq" id="WP_026800372.1">
    <property type="nucleotide sequence ID" value="NZ_AULI01000008.1"/>
</dbReference>
<feature type="transmembrane region" description="Helical" evidence="10">
    <location>
        <begin position="223"/>
        <end position="251"/>
    </location>
</feature>
<name>A0A0A5GML3_9BACI</name>
<keyword evidence="4 10" id="KW-0812">Transmembrane</keyword>
<dbReference type="InterPro" id="IPR038770">
    <property type="entry name" value="Na+/solute_symporter_sf"/>
</dbReference>
<evidence type="ECO:0000256" key="8">
    <source>
        <dbReference type="ARBA" id="ARBA00023136"/>
    </source>
</evidence>
<keyword evidence="6" id="KW-0915">Sodium</keyword>
<dbReference type="InterPro" id="IPR018422">
    <property type="entry name" value="Cation/H_exchanger_CPA1"/>
</dbReference>
<dbReference type="Proteomes" id="UP000030528">
    <property type="component" value="Unassembled WGS sequence"/>
</dbReference>
<evidence type="ECO:0000256" key="9">
    <source>
        <dbReference type="ARBA" id="ARBA00023201"/>
    </source>
</evidence>
<feature type="transmembrane region" description="Helical" evidence="10">
    <location>
        <begin position="82"/>
        <end position="104"/>
    </location>
</feature>
<evidence type="ECO:0000256" key="5">
    <source>
        <dbReference type="ARBA" id="ARBA00022989"/>
    </source>
</evidence>
<keyword evidence="3" id="KW-1003">Cell membrane</keyword>
<dbReference type="OrthoDB" id="9809206at2"/>
<dbReference type="GO" id="GO:0098719">
    <property type="term" value="P:sodium ion import across plasma membrane"/>
    <property type="evidence" value="ECO:0007669"/>
    <property type="project" value="TreeGrafter"/>
</dbReference>
<evidence type="ECO:0000256" key="2">
    <source>
        <dbReference type="ARBA" id="ARBA00022448"/>
    </source>
</evidence>
<proteinExistence type="predicted"/>
<evidence type="ECO:0000313" key="13">
    <source>
        <dbReference type="Proteomes" id="UP000030528"/>
    </source>
</evidence>
<feature type="transmembrane region" description="Helical" evidence="10">
    <location>
        <begin position="27"/>
        <end position="44"/>
    </location>
</feature>
<dbReference type="Gene3D" id="1.20.1530.20">
    <property type="match status" value="1"/>
</dbReference>
<sequence>MEHALLFLLLIGYLTFTLDKKQTYFPVPVILVIIGLGLSVFSLFNDLTITEGILFKGFLPALLFVSAYRFSVSSLKKHAGMITLLSTIGLLATAFLLGVAIHLLSTPFMTLTILEGLLIASILTPTDPVSVVSILKQSSNDEAIADVVEGESMINDGTSIVLFSIFLGMYGQNESFSMTNFISEFFLVSAGGIAIGFALGWALSKAVHVTHHKEYQVMLSIVLAYGAFYIAEHLGVSGVLATVTTGILLSYEFSHTNKEDHYRESLDGFWDVVEPSLLSLLFLMIGIEAAGSVQWTYWSFAVVLFILALLVRFVVLYFSLNSNPNWRHQFQWQDSALLTWAGIKGTMSVALLLTVQAQLGERAEPLFSVTFIAVLLSLGLQSIGIYPLSKQLQRKKSR</sequence>
<keyword evidence="2" id="KW-0813">Transport</keyword>
<dbReference type="EMBL" id="AVPE01000006">
    <property type="protein sequence ID" value="KGX92463.1"/>
    <property type="molecule type" value="Genomic_DNA"/>
</dbReference>
<feature type="transmembrane region" description="Helical" evidence="10">
    <location>
        <begin position="185"/>
        <end position="203"/>
    </location>
</feature>
<dbReference type="GO" id="GO:0051453">
    <property type="term" value="P:regulation of intracellular pH"/>
    <property type="evidence" value="ECO:0007669"/>
    <property type="project" value="TreeGrafter"/>
</dbReference>
<dbReference type="PANTHER" id="PTHR10110">
    <property type="entry name" value="SODIUM/HYDROGEN EXCHANGER"/>
    <property type="match status" value="1"/>
</dbReference>
<reference evidence="12 13" key="1">
    <citation type="submission" date="2013-08" db="EMBL/GenBank/DDBJ databases">
        <authorList>
            <person name="Huang J."/>
            <person name="Wang G."/>
        </authorList>
    </citation>
    <scope>NUCLEOTIDE SEQUENCE [LARGE SCALE GENOMIC DNA]</scope>
    <source>
        <strain evidence="12 13">JSM 076056</strain>
    </source>
</reference>
<accession>A0A0A5GML3</accession>
<protein>
    <submittedName>
        <fullName evidence="12">Sodium:proton antiporter</fullName>
    </submittedName>
</protein>
<evidence type="ECO:0000256" key="1">
    <source>
        <dbReference type="ARBA" id="ARBA00004651"/>
    </source>
</evidence>
<evidence type="ECO:0000256" key="4">
    <source>
        <dbReference type="ARBA" id="ARBA00022692"/>
    </source>
</evidence>
<comment type="subcellular location">
    <subcellularLocation>
        <location evidence="1">Cell membrane</location>
        <topology evidence="1">Multi-pass membrane protein</topology>
    </subcellularLocation>
</comment>
<evidence type="ECO:0000259" key="11">
    <source>
        <dbReference type="Pfam" id="PF00999"/>
    </source>
</evidence>
<feature type="transmembrane region" description="Helical" evidence="10">
    <location>
        <begin position="365"/>
        <end position="388"/>
    </location>
</feature>
<comment type="caution">
    <text evidence="12">The sequence shown here is derived from an EMBL/GenBank/DDBJ whole genome shotgun (WGS) entry which is preliminary data.</text>
</comment>
<evidence type="ECO:0000256" key="7">
    <source>
        <dbReference type="ARBA" id="ARBA00023065"/>
    </source>
</evidence>
<dbReference type="eggNOG" id="COG0025">
    <property type="taxonomic scope" value="Bacteria"/>
</dbReference>
<keyword evidence="13" id="KW-1185">Reference proteome</keyword>
<dbReference type="Pfam" id="PF00999">
    <property type="entry name" value="Na_H_Exchanger"/>
    <property type="match status" value="1"/>
</dbReference>
<evidence type="ECO:0000256" key="3">
    <source>
        <dbReference type="ARBA" id="ARBA00022475"/>
    </source>
</evidence>
<dbReference type="GO" id="GO:0015385">
    <property type="term" value="F:sodium:proton antiporter activity"/>
    <property type="evidence" value="ECO:0007669"/>
    <property type="project" value="InterPro"/>
</dbReference>
<organism evidence="12 13">
    <name type="scientific">Pontibacillus halophilus JSM 076056 = DSM 19796</name>
    <dbReference type="NCBI Taxonomy" id="1385510"/>
    <lineage>
        <taxon>Bacteria</taxon>
        <taxon>Bacillati</taxon>
        <taxon>Bacillota</taxon>
        <taxon>Bacilli</taxon>
        <taxon>Bacillales</taxon>
        <taxon>Bacillaceae</taxon>
        <taxon>Pontibacillus</taxon>
    </lineage>
</organism>
<feature type="transmembrane region" description="Helical" evidence="10">
    <location>
        <begin position="53"/>
        <end position="70"/>
    </location>
</feature>
<dbReference type="STRING" id="1385510.GCA_000425205_01986"/>
<keyword evidence="5 10" id="KW-1133">Transmembrane helix</keyword>
<gene>
    <name evidence="12" type="ORF">N781_17250</name>
</gene>
<feature type="transmembrane region" description="Helical" evidence="10">
    <location>
        <begin position="297"/>
        <end position="318"/>
    </location>
</feature>
<evidence type="ECO:0000256" key="6">
    <source>
        <dbReference type="ARBA" id="ARBA00023053"/>
    </source>
</evidence>
<feature type="transmembrane region" description="Helical" evidence="10">
    <location>
        <begin position="338"/>
        <end position="359"/>
    </location>
</feature>
<keyword evidence="7" id="KW-0406">Ion transport</keyword>
<evidence type="ECO:0000256" key="10">
    <source>
        <dbReference type="SAM" id="Phobius"/>
    </source>
</evidence>
<dbReference type="GO" id="GO:0005886">
    <property type="term" value="C:plasma membrane"/>
    <property type="evidence" value="ECO:0007669"/>
    <property type="project" value="UniProtKB-SubCell"/>
</dbReference>
<dbReference type="GO" id="GO:0015386">
    <property type="term" value="F:potassium:proton antiporter activity"/>
    <property type="evidence" value="ECO:0007669"/>
    <property type="project" value="TreeGrafter"/>
</dbReference>
<dbReference type="AlphaFoldDB" id="A0A0A5GML3"/>
<feature type="domain" description="Cation/H+ exchanger transmembrane" evidence="11">
    <location>
        <begin position="8"/>
        <end position="389"/>
    </location>
</feature>
<keyword evidence="8 10" id="KW-0472">Membrane</keyword>
<feature type="transmembrane region" description="Helical" evidence="10">
    <location>
        <begin position="272"/>
        <end position="291"/>
    </location>
</feature>
<keyword evidence="9" id="KW-0739">Sodium transport</keyword>
<dbReference type="PANTHER" id="PTHR10110:SF86">
    <property type="entry name" value="SODIUM_HYDROGEN EXCHANGER 7"/>
    <property type="match status" value="1"/>
</dbReference>
<evidence type="ECO:0000313" key="12">
    <source>
        <dbReference type="EMBL" id="KGX92463.1"/>
    </source>
</evidence>
<dbReference type="InterPro" id="IPR006153">
    <property type="entry name" value="Cation/H_exchanger_TM"/>
</dbReference>